<dbReference type="OrthoDB" id="5870453at2759"/>
<proteinExistence type="predicted"/>
<evidence type="ECO:0008006" key="4">
    <source>
        <dbReference type="Google" id="ProtNLM"/>
    </source>
</evidence>
<feature type="transmembrane region" description="Helical" evidence="1">
    <location>
        <begin position="294"/>
        <end position="317"/>
    </location>
</feature>
<dbReference type="Proteomes" id="UP000218231">
    <property type="component" value="Unassembled WGS sequence"/>
</dbReference>
<reference evidence="2 3" key="1">
    <citation type="journal article" date="2017" name="Curr. Biol.">
        <title>Genome architecture and evolution of a unichromosomal asexual nematode.</title>
        <authorList>
            <person name="Fradin H."/>
            <person name="Zegar C."/>
            <person name="Gutwein M."/>
            <person name="Lucas J."/>
            <person name="Kovtun M."/>
            <person name="Corcoran D."/>
            <person name="Baugh L.R."/>
            <person name="Kiontke K."/>
            <person name="Gunsalus K."/>
            <person name="Fitch D.H."/>
            <person name="Piano F."/>
        </authorList>
    </citation>
    <scope>NUCLEOTIDE SEQUENCE [LARGE SCALE GENOMIC DNA]</scope>
    <source>
        <strain evidence="2">PF1309</strain>
    </source>
</reference>
<accession>A0A2A2K0F4</accession>
<dbReference type="EMBL" id="LIAE01009964">
    <property type="protein sequence ID" value="PAV67279.1"/>
    <property type="molecule type" value="Genomic_DNA"/>
</dbReference>
<evidence type="ECO:0000313" key="3">
    <source>
        <dbReference type="Proteomes" id="UP000218231"/>
    </source>
</evidence>
<feature type="transmembrane region" description="Helical" evidence="1">
    <location>
        <begin position="6"/>
        <end position="23"/>
    </location>
</feature>
<keyword evidence="1" id="KW-0812">Transmembrane</keyword>
<name>A0A2A2K0F4_9BILA</name>
<sequence length="318" mass="36564">MFNLLNLIIPISIYSLVVVNGLTQTERDELARKFKYYHNSPWSPKLIILPPPFSVTTTLSPITGQISSYYKIRDRVDCIAEEWKYPFERFICEVTIVCEPDSVLSISQFRDLRADSQRFLAKSYLGAFPSTSIYFSYTSEWPPSLLTAFLPSILIIAIVFQAQWKRRKAQIASHHIYPTATLMDLWLCIHFITVTCLLIVDVTLPARRVRYTLLVHVDSTQPLRFIPPPFESVVSHEEGHSNGTWGRLHKFAQKALLRLSDETRTKTELLDIKPGEIPMQRHITTAELGQRKKLALLAIAVSYSIFIFTYLIIVMIID</sequence>
<gene>
    <name evidence="2" type="ORF">WR25_00448</name>
</gene>
<keyword evidence="1" id="KW-1133">Transmembrane helix</keyword>
<dbReference type="STRING" id="2018661.A0A2A2K0F4"/>
<comment type="caution">
    <text evidence="2">The sequence shown here is derived from an EMBL/GenBank/DDBJ whole genome shotgun (WGS) entry which is preliminary data.</text>
</comment>
<organism evidence="2 3">
    <name type="scientific">Diploscapter pachys</name>
    <dbReference type="NCBI Taxonomy" id="2018661"/>
    <lineage>
        <taxon>Eukaryota</taxon>
        <taxon>Metazoa</taxon>
        <taxon>Ecdysozoa</taxon>
        <taxon>Nematoda</taxon>
        <taxon>Chromadorea</taxon>
        <taxon>Rhabditida</taxon>
        <taxon>Rhabditina</taxon>
        <taxon>Rhabditomorpha</taxon>
        <taxon>Rhabditoidea</taxon>
        <taxon>Rhabditidae</taxon>
        <taxon>Diploscapter</taxon>
    </lineage>
</organism>
<feature type="transmembrane region" description="Helical" evidence="1">
    <location>
        <begin position="143"/>
        <end position="164"/>
    </location>
</feature>
<keyword evidence="1" id="KW-0472">Membrane</keyword>
<protein>
    <recommendedName>
        <fullName evidence="4">Neurotransmitter-gated ion-channel ligand-binding domain-containing protein</fullName>
    </recommendedName>
</protein>
<evidence type="ECO:0000256" key="1">
    <source>
        <dbReference type="SAM" id="Phobius"/>
    </source>
</evidence>
<evidence type="ECO:0000313" key="2">
    <source>
        <dbReference type="EMBL" id="PAV67279.1"/>
    </source>
</evidence>
<feature type="transmembrane region" description="Helical" evidence="1">
    <location>
        <begin position="185"/>
        <end position="204"/>
    </location>
</feature>
<keyword evidence="3" id="KW-1185">Reference proteome</keyword>
<dbReference type="AlphaFoldDB" id="A0A2A2K0F4"/>